<dbReference type="Proteomes" id="UP000663829">
    <property type="component" value="Unassembled WGS sequence"/>
</dbReference>
<keyword evidence="6" id="KW-0964">Secreted</keyword>
<dbReference type="InterPro" id="IPR026891">
    <property type="entry name" value="Fn3-like"/>
</dbReference>
<keyword evidence="8" id="KW-0378">Hydrolase</keyword>
<evidence type="ECO:0000256" key="6">
    <source>
        <dbReference type="ARBA" id="ARBA00022525"/>
    </source>
</evidence>
<keyword evidence="20" id="KW-1185">Reference proteome</keyword>
<evidence type="ECO:0000256" key="8">
    <source>
        <dbReference type="ARBA" id="ARBA00022801"/>
    </source>
</evidence>
<protein>
    <recommendedName>
        <fullName evidence="13">Probable beta-glucosidase G</fullName>
        <ecNumber evidence="5">3.2.1.21</ecNumber>
    </recommendedName>
    <alternativeName>
        <fullName evidence="14">Beta-D-glucoside glucohydrolase G</fullName>
    </alternativeName>
    <alternativeName>
        <fullName evidence="15">Cellobiase G</fullName>
    </alternativeName>
    <alternativeName>
        <fullName evidence="16">Gentiobiase G</fullName>
    </alternativeName>
</protein>
<comment type="catalytic activity">
    <reaction evidence="1">
        <text>Hydrolysis of terminal, non-reducing beta-D-glucosyl residues with release of beta-D-glucose.</text>
        <dbReference type="EC" id="3.2.1.21"/>
    </reaction>
</comment>
<dbReference type="FunFam" id="3.20.20.300:FF:000002">
    <property type="entry name" value="Probable beta-glucosidase"/>
    <property type="match status" value="1"/>
</dbReference>
<evidence type="ECO:0000256" key="11">
    <source>
        <dbReference type="ARBA" id="ARBA00023326"/>
    </source>
</evidence>
<gene>
    <name evidence="18" type="ORF">GPM918_LOCUS37581</name>
    <name evidence="19" type="ORF">SRO942_LOCUS38350</name>
</gene>
<dbReference type="GO" id="GO:0008422">
    <property type="term" value="F:beta-glucosidase activity"/>
    <property type="evidence" value="ECO:0007669"/>
    <property type="project" value="UniProtKB-EC"/>
</dbReference>
<evidence type="ECO:0000256" key="2">
    <source>
        <dbReference type="ARBA" id="ARBA00004613"/>
    </source>
</evidence>
<evidence type="ECO:0000259" key="17">
    <source>
        <dbReference type="SMART" id="SM01217"/>
    </source>
</evidence>
<dbReference type="PRINTS" id="PR00133">
    <property type="entry name" value="GLHYDRLASE3"/>
</dbReference>
<dbReference type="PANTHER" id="PTHR42715:SF12">
    <property type="entry name" value="BETA-GLUCOSIDASE G-RELATED"/>
    <property type="match status" value="1"/>
</dbReference>
<dbReference type="InterPro" id="IPR050288">
    <property type="entry name" value="Cellulose_deg_GH3"/>
</dbReference>
<comment type="subcellular location">
    <subcellularLocation>
        <location evidence="2">Secreted</location>
    </subcellularLocation>
</comment>
<sequence length="705" mass="76924">MSLEEKVNMTAGVGGPCAGNVPPIQHLGFPGLCFQDSPSGVGDNVEFATAFVPGIHIAATWDRDLAYARAVAIGQEFRGKGIHFLLGPMMNIDRNALHGRNWEGFGADPYLSGENSFEYVLGVQNQGVVATAKHYIANEQETNRFYDVTASSSSNPYDISSKGYSANIDDKTIHEIYLWPFASSVVAGAGSVMCSYNQVNGTQACQNSKTLNDLLKGELGFQGNVMSDWGATKTGIESVLGGLDVEMPGGDGFMGYSLLQAVQSGRISEERIDDMVTRILAPYYLVGQDQGYPTLDFSRDVTQDHHKINRLTGTAGIILLKNTNNVLPFNADSDKHISVFGSAAGQFKIGPSPGDAQGFDGAIYQGGGSGFVRPTYAIDPINTLVAKARECHFHIQFVTDQSDYKTINDSFRVPGYSTPKCLVFINAWSTEGRDRSSLQAYNQGDQLVQIVAAQCASTVVVINSVSQLNLEAWVDHPNVAGVIWSGLPGPEYGPALADVLFGNYNPGGKLVFTIAKNDSDYGTNITETYNSNYTEGVFLDYRHFDKYNIMPRYYFGYGLSYTTFSLSSLGVSKVSKNKRFIASVNRRRRASFNAVASTSQLYEPAYTASFTLRNTGNVYGSEVPQLYLGFPDEAAEPPKVLRGFERVYLAPGESKIVTMTLTQKDISYWNVVNQKWTIAPGNYTVWIGTSANPNDLKLQTFFIIG</sequence>
<keyword evidence="11" id="KW-0624">Polysaccharide degradation</keyword>
<evidence type="ECO:0000256" key="7">
    <source>
        <dbReference type="ARBA" id="ARBA00022729"/>
    </source>
</evidence>
<evidence type="ECO:0000256" key="13">
    <source>
        <dbReference type="ARBA" id="ARBA00039579"/>
    </source>
</evidence>
<comment type="caution">
    <text evidence="18">The sequence shown here is derived from an EMBL/GenBank/DDBJ whole genome shotgun (WGS) entry which is preliminary data.</text>
</comment>
<evidence type="ECO:0000256" key="3">
    <source>
        <dbReference type="ARBA" id="ARBA00004987"/>
    </source>
</evidence>
<organism evidence="18 20">
    <name type="scientific">Didymodactylos carnosus</name>
    <dbReference type="NCBI Taxonomy" id="1234261"/>
    <lineage>
        <taxon>Eukaryota</taxon>
        <taxon>Metazoa</taxon>
        <taxon>Spiralia</taxon>
        <taxon>Gnathifera</taxon>
        <taxon>Rotifera</taxon>
        <taxon>Eurotatoria</taxon>
        <taxon>Bdelloidea</taxon>
        <taxon>Philodinida</taxon>
        <taxon>Philodinidae</taxon>
        <taxon>Didymodactylos</taxon>
    </lineage>
</organism>
<evidence type="ECO:0000256" key="14">
    <source>
        <dbReference type="ARBA" id="ARBA00041276"/>
    </source>
</evidence>
<name>A0A815UJX6_9BILA</name>
<keyword evidence="7" id="KW-0732">Signal</keyword>
<dbReference type="InterPro" id="IPR013783">
    <property type="entry name" value="Ig-like_fold"/>
</dbReference>
<keyword evidence="9" id="KW-0119">Carbohydrate metabolism</keyword>
<keyword evidence="10" id="KW-0326">Glycosidase</keyword>
<dbReference type="InterPro" id="IPR001764">
    <property type="entry name" value="Glyco_hydro_3_N"/>
</dbReference>
<evidence type="ECO:0000256" key="1">
    <source>
        <dbReference type="ARBA" id="ARBA00000448"/>
    </source>
</evidence>
<dbReference type="Gene3D" id="3.40.50.1700">
    <property type="entry name" value="Glycoside hydrolase family 3 C-terminal domain"/>
    <property type="match status" value="1"/>
</dbReference>
<dbReference type="Proteomes" id="UP000681722">
    <property type="component" value="Unassembled WGS sequence"/>
</dbReference>
<dbReference type="Pfam" id="PF00933">
    <property type="entry name" value="Glyco_hydro_3"/>
    <property type="match status" value="1"/>
</dbReference>
<evidence type="ECO:0000256" key="4">
    <source>
        <dbReference type="ARBA" id="ARBA00005336"/>
    </source>
</evidence>
<feature type="domain" description="Fibronectin type III-like" evidence="17">
    <location>
        <begin position="622"/>
        <end position="691"/>
    </location>
</feature>
<evidence type="ECO:0000256" key="9">
    <source>
        <dbReference type="ARBA" id="ARBA00023277"/>
    </source>
</evidence>
<evidence type="ECO:0000256" key="12">
    <source>
        <dbReference type="ARBA" id="ARBA00024983"/>
    </source>
</evidence>
<dbReference type="SUPFAM" id="SSF52279">
    <property type="entry name" value="Beta-D-glucan exohydrolase, C-terminal domain"/>
    <property type="match status" value="1"/>
</dbReference>
<dbReference type="OrthoDB" id="416222at2759"/>
<dbReference type="InterPro" id="IPR036881">
    <property type="entry name" value="Glyco_hydro_3_C_sf"/>
</dbReference>
<dbReference type="InterPro" id="IPR036962">
    <property type="entry name" value="Glyco_hydro_3_N_sf"/>
</dbReference>
<comment type="pathway">
    <text evidence="3">Glycan metabolism; cellulose degradation.</text>
</comment>
<dbReference type="AlphaFoldDB" id="A0A815UJX6"/>
<comment type="similarity">
    <text evidence="4">Belongs to the glycosyl hydrolase 3 family.</text>
</comment>
<evidence type="ECO:0000256" key="10">
    <source>
        <dbReference type="ARBA" id="ARBA00023295"/>
    </source>
</evidence>
<evidence type="ECO:0000313" key="19">
    <source>
        <dbReference type="EMBL" id="CAF4380928.1"/>
    </source>
</evidence>
<dbReference type="EMBL" id="CAJOBC010089492">
    <property type="protein sequence ID" value="CAF4380928.1"/>
    <property type="molecule type" value="Genomic_DNA"/>
</dbReference>
<dbReference type="EC" id="3.2.1.21" evidence="5"/>
<reference evidence="18" key="1">
    <citation type="submission" date="2021-02" db="EMBL/GenBank/DDBJ databases">
        <authorList>
            <person name="Nowell W R."/>
        </authorList>
    </citation>
    <scope>NUCLEOTIDE SEQUENCE</scope>
</reference>
<dbReference type="EMBL" id="CAJNOQ010023939">
    <property type="protein sequence ID" value="CAF1521792.1"/>
    <property type="molecule type" value="Genomic_DNA"/>
</dbReference>
<dbReference type="GO" id="GO:0009251">
    <property type="term" value="P:glucan catabolic process"/>
    <property type="evidence" value="ECO:0007669"/>
    <property type="project" value="TreeGrafter"/>
</dbReference>
<evidence type="ECO:0000313" key="18">
    <source>
        <dbReference type="EMBL" id="CAF1521792.1"/>
    </source>
</evidence>
<dbReference type="SUPFAM" id="SSF51445">
    <property type="entry name" value="(Trans)glycosidases"/>
    <property type="match status" value="1"/>
</dbReference>
<dbReference type="Gene3D" id="2.60.40.10">
    <property type="entry name" value="Immunoglobulins"/>
    <property type="match status" value="1"/>
</dbReference>
<evidence type="ECO:0000256" key="15">
    <source>
        <dbReference type="ARBA" id="ARBA00041601"/>
    </source>
</evidence>
<dbReference type="InterPro" id="IPR017853">
    <property type="entry name" value="GH"/>
</dbReference>
<evidence type="ECO:0000313" key="20">
    <source>
        <dbReference type="Proteomes" id="UP000663829"/>
    </source>
</evidence>
<dbReference type="Pfam" id="PF01915">
    <property type="entry name" value="Glyco_hydro_3_C"/>
    <property type="match status" value="1"/>
</dbReference>
<comment type="function">
    <text evidence="12">Beta-glucosidases are one of a number of cellulolytic enzymes involved in the degradation of cellulosic biomass. Catalyzes the last step releasing glucose from the inhibitory cellobiose.</text>
</comment>
<dbReference type="Pfam" id="PF14310">
    <property type="entry name" value="Fn3-like"/>
    <property type="match status" value="1"/>
</dbReference>
<evidence type="ECO:0000256" key="5">
    <source>
        <dbReference type="ARBA" id="ARBA00012744"/>
    </source>
</evidence>
<dbReference type="SMART" id="SM01217">
    <property type="entry name" value="Fn3_like"/>
    <property type="match status" value="1"/>
</dbReference>
<dbReference type="InterPro" id="IPR002772">
    <property type="entry name" value="Glyco_hydro_3_C"/>
</dbReference>
<evidence type="ECO:0000256" key="16">
    <source>
        <dbReference type="ARBA" id="ARBA00041808"/>
    </source>
</evidence>
<dbReference type="PANTHER" id="PTHR42715">
    <property type="entry name" value="BETA-GLUCOSIDASE"/>
    <property type="match status" value="1"/>
</dbReference>
<proteinExistence type="inferred from homology"/>
<dbReference type="Gene3D" id="3.20.20.300">
    <property type="entry name" value="Glycoside hydrolase, family 3, N-terminal domain"/>
    <property type="match status" value="1"/>
</dbReference>
<dbReference type="GO" id="GO:0005576">
    <property type="term" value="C:extracellular region"/>
    <property type="evidence" value="ECO:0007669"/>
    <property type="project" value="UniProtKB-SubCell"/>
</dbReference>
<accession>A0A815UJX6</accession>